<accession>X0ZNI0</accession>
<dbReference type="EMBL" id="BART01005163">
    <property type="protein sequence ID" value="GAG61933.1"/>
    <property type="molecule type" value="Genomic_DNA"/>
</dbReference>
<gene>
    <name evidence="1" type="ORF">S01H4_12253</name>
</gene>
<reference evidence="1" key="1">
    <citation type="journal article" date="2014" name="Front. Microbiol.">
        <title>High frequency of phylogenetically diverse reductive dehalogenase-homologous genes in deep subseafloor sedimentary metagenomes.</title>
        <authorList>
            <person name="Kawai M."/>
            <person name="Futagami T."/>
            <person name="Toyoda A."/>
            <person name="Takaki Y."/>
            <person name="Nishi S."/>
            <person name="Hori S."/>
            <person name="Arai W."/>
            <person name="Tsubouchi T."/>
            <person name="Morono Y."/>
            <person name="Uchiyama I."/>
            <person name="Ito T."/>
            <person name="Fujiyama A."/>
            <person name="Inagaki F."/>
            <person name="Takami H."/>
        </authorList>
    </citation>
    <scope>NUCLEOTIDE SEQUENCE</scope>
    <source>
        <strain evidence="1">Expedition CK06-06</strain>
    </source>
</reference>
<evidence type="ECO:0000313" key="1">
    <source>
        <dbReference type="EMBL" id="GAG61933.1"/>
    </source>
</evidence>
<comment type="caution">
    <text evidence="1">The sequence shown here is derived from an EMBL/GenBank/DDBJ whole genome shotgun (WGS) entry which is preliminary data.</text>
</comment>
<name>X0ZNI0_9ZZZZ</name>
<protein>
    <submittedName>
        <fullName evidence="1">Uncharacterized protein</fullName>
    </submittedName>
</protein>
<dbReference type="AlphaFoldDB" id="X0ZNI0"/>
<organism evidence="1">
    <name type="scientific">marine sediment metagenome</name>
    <dbReference type="NCBI Taxonomy" id="412755"/>
    <lineage>
        <taxon>unclassified sequences</taxon>
        <taxon>metagenomes</taxon>
        <taxon>ecological metagenomes</taxon>
    </lineage>
</organism>
<sequence length="69" mass="8251">MSKKVFCKDCEKFAWDNVENYKGNYVKEEFCIYDIEVITKEGKENERVEHRGTPAELNANFDCVYFKKE</sequence>
<proteinExistence type="predicted"/>